<evidence type="ECO:0000256" key="8">
    <source>
        <dbReference type="ARBA" id="ARBA00023285"/>
    </source>
</evidence>
<comment type="cofactor">
    <cofactor evidence="1">
        <name>NAD(+)</name>
        <dbReference type="ChEBI" id="CHEBI:57540"/>
    </cofactor>
</comment>
<dbReference type="PANTHER" id="PTHR43622:SF7">
    <property type="entry name" value="3-DEHYDROQUINATE SYNTHASE, CHLOROPLASTIC"/>
    <property type="match status" value="1"/>
</dbReference>
<dbReference type="InterPro" id="IPR030960">
    <property type="entry name" value="DHQS/DOIS_N"/>
</dbReference>
<keyword evidence="8" id="KW-0170">Cobalt</keyword>
<dbReference type="GO" id="GO:0046872">
    <property type="term" value="F:metal ion binding"/>
    <property type="evidence" value="ECO:0007669"/>
    <property type="project" value="UniProtKB-KW"/>
</dbReference>
<name>C2MD44_9PORP</name>
<keyword evidence="6" id="KW-0057">Aromatic amino acid biosynthesis</keyword>
<dbReference type="OrthoDB" id="9806583at2"/>
<keyword evidence="7" id="KW-0456">Lyase</keyword>
<feature type="domain" description="3-dehydroquinate synthase C-terminal" evidence="10">
    <location>
        <begin position="180"/>
        <end position="325"/>
    </location>
</feature>
<proteinExistence type="predicted"/>
<keyword evidence="3" id="KW-0028">Amino-acid biosynthesis</keyword>
<dbReference type="InterPro" id="IPR050071">
    <property type="entry name" value="Dehydroquinate_synthase"/>
</dbReference>
<dbReference type="SUPFAM" id="SSF56796">
    <property type="entry name" value="Dehydroquinate synthase-like"/>
    <property type="match status" value="1"/>
</dbReference>
<dbReference type="Proteomes" id="UP000003303">
    <property type="component" value="Unassembled WGS sequence"/>
</dbReference>
<dbReference type="PIRSF" id="PIRSF001455">
    <property type="entry name" value="DHQ_synth"/>
    <property type="match status" value="1"/>
</dbReference>
<evidence type="ECO:0000259" key="9">
    <source>
        <dbReference type="Pfam" id="PF01761"/>
    </source>
</evidence>
<organism evidence="11 12">
    <name type="scientific">Porphyromonas uenonis 60-3</name>
    <dbReference type="NCBI Taxonomy" id="596327"/>
    <lineage>
        <taxon>Bacteria</taxon>
        <taxon>Pseudomonadati</taxon>
        <taxon>Bacteroidota</taxon>
        <taxon>Bacteroidia</taxon>
        <taxon>Bacteroidales</taxon>
        <taxon>Porphyromonadaceae</taxon>
        <taxon>Porphyromonas</taxon>
    </lineage>
</organism>
<dbReference type="eggNOG" id="COG0337">
    <property type="taxonomic scope" value="Bacteria"/>
</dbReference>
<dbReference type="Gene3D" id="3.40.50.1970">
    <property type="match status" value="1"/>
</dbReference>
<keyword evidence="4" id="KW-0479">Metal-binding</keyword>
<evidence type="ECO:0000313" key="12">
    <source>
        <dbReference type="Proteomes" id="UP000003303"/>
    </source>
</evidence>
<evidence type="ECO:0000256" key="4">
    <source>
        <dbReference type="ARBA" id="ARBA00022723"/>
    </source>
</evidence>
<comment type="cofactor">
    <cofactor evidence="2">
        <name>Co(2+)</name>
        <dbReference type="ChEBI" id="CHEBI:48828"/>
    </cofactor>
</comment>
<evidence type="ECO:0000256" key="7">
    <source>
        <dbReference type="ARBA" id="ARBA00023239"/>
    </source>
</evidence>
<accession>C2MD44</accession>
<dbReference type="CDD" id="cd08195">
    <property type="entry name" value="DHQS"/>
    <property type="match status" value="1"/>
</dbReference>
<dbReference type="EMBL" id="ACLR01000182">
    <property type="protein sequence ID" value="EEK16385.1"/>
    <property type="molecule type" value="Genomic_DNA"/>
</dbReference>
<dbReference type="Pfam" id="PF01761">
    <property type="entry name" value="DHQ_synthase"/>
    <property type="match status" value="1"/>
</dbReference>
<feature type="domain" description="3-dehydroquinate synthase N-terminal" evidence="9">
    <location>
        <begin position="65"/>
        <end position="178"/>
    </location>
</feature>
<dbReference type="Pfam" id="PF24621">
    <property type="entry name" value="DHQS_C"/>
    <property type="match status" value="1"/>
</dbReference>
<dbReference type="PANTHER" id="PTHR43622">
    <property type="entry name" value="3-DEHYDROQUINATE SYNTHASE"/>
    <property type="match status" value="1"/>
</dbReference>
<dbReference type="GO" id="GO:0009073">
    <property type="term" value="P:aromatic amino acid family biosynthetic process"/>
    <property type="evidence" value="ECO:0007669"/>
    <property type="project" value="UniProtKB-KW"/>
</dbReference>
<dbReference type="AlphaFoldDB" id="C2MD44"/>
<keyword evidence="12" id="KW-1185">Reference proteome</keyword>
<evidence type="ECO:0000256" key="1">
    <source>
        <dbReference type="ARBA" id="ARBA00001911"/>
    </source>
</evidence>
<dbReference type="RefSeq" id="WP_007365826.1">
    <property type="nucleotide sequence ID" value="NZ_ACLR01000182.1"/>
</dbReference>
<evidence type="ECO:0000256" key="6">
    <source>
        <dbReference type="ARBA" id="ARBA00023141"/>
    </source>
</evidence>
<dbReference type="InterPro" id="IPR056179">
    <property type="entry name" value="DHQS_C"/>
</dbReference>
<evidence type="ECO:0000259" key="10">
    <source>
        <dbReference type="Pfam" id="PF24621"/>
    </source>
</evidence>
<evidence type="ECO:0000256" key="2">
    <source>
        <dbReference type="ARBA" id="ARBA00001941"/>
    </source>
</evidence>
<sequence>MPPLAFISTQSRVLVGNLMGDYLRELLRQGKPESYYLLADEQVWHLSQELIAKNYPELTELPRYLINDPEEAKSLEGITEMARWLLEQGATRGATLIALGGGAVSDAVGFLAQIYMRGISLVLLPTTLLAIADAAVGGKCGVNFAGVKNLLGAFADEATTLTLCDTAWLESLPEEELRSGCGELIKYGLLVGPDLWRRLLQVLPEQPLSLEQLTPLIREAVQFKLDIVAQDRLDQGLRHQLNLGHTFGHAFEAWSHQHGDKPLLHGEAVALGLVPELYLSHVKLGFPKEVLHQLLAVVQELYRPLSITCRDYNALRELMLHDKKNSDAQRITTVALSGIGEVHELQNASLDITEALDYYQDTML</sequence>
<evidence type="ECO:0000256" key="5">
    <source>
        <dbReference type="ARBA" id="ARBA00023027"/>
    </source>
</evidence>
<protein>
    <submittedName>
        <fullName evidence="11">Putative 3-dehydroquinate synthase</fullName>
    </submittedName>
</protein>
<dbReference type="InterPro" id="IPR030963">
    <property type="entry name" value="DHQ_synth_fam"/>
</dbReference>
<comment type="caution">
    <text evidence="11">The sequence shown here is derived from an EMBL/GenBank/DDBJ whole genome shotgun (WGS) entry which is preliminary data.</text>
</comment>
<dbReference type="GO" id="GO:0008652">
    <property type="term" value="P:amino acid biosynthetic process"/>
    <property type="evidence" value="ECO:0007669"/>
    <property type="project" value="UniProtKB-KW"/>
</dbReference>
<reference evidence="11 12" key="1">
    <citation type="submission" date="2009-04" db="EMBL/GenBank/DDBJ databases">
        <authorList>
            <person name="Sebastian Y."/>
            <person name="Madupu R."/>
            <person name="Durkin A.S."/>
            <person name="Torralba M."/>
            <person name="Methe B."/>
            <person name="Sutton G.G."/>
            <person name="Strausberg R.L."/>
            <person name="Nelson K.E."/>
        </authorList>
    </citation>
    <scope>NUCLEOTIDE SEQUENCE [LARGE SCALE GENOMIC DNA]</scope>
    <source>
        <strain evidence="11 12">60-3</strain>
    </source>
</reference>
<evidence type="ECO:0000256" key="3">
    <source>
        <dbReference type="ARBA" id="ARBA00022605"/>
    </source>
</evidence>
<dbReference type="Gene3D" id="1.20.1090.10">
    <property type="entry name" value="Dehydroquinate synthase-like - alpha domain"/>
    <property type="match status" value="1"/>
</dbReference>
<evidence type="ECO:0000313" key="11">
    <source>
        <dbReference type="EMBL" id="EEK16385.1"/>
    </source>
</evidence>
<dbReference type="STRING" id="596327.PORUE0001_0365"/>
<keyword evidence="5" id="KW-0520">NAD</keyword>
<gene>
    <name evidence="11" type="ORF">PORUE0001_0365</name>
</gene>
<dbReference type="GO" id="GO:0003856">
    <property type="term" value="F:3-dehydroquinate synthase activity"/>
    <property type="evidence" value="ECO:0007669"/>
    <property type="project" value="TreeGrafter"/>
</dbReference>